<keyword evidence="3" id="KW-1185">Reference proteome</keyword>
<keyword evidence="1" id="KW-0732">Signal</keyword>
<evidence type="ECO:0000256" key="1">
    <source>
        <dbReference type="SAM" id="SignalP"/>
    </source>
</evidence>
<feature type="signal peptide" evidence="1">
    <location>
        <begin position="1"/>
        <end position="21"/>
    </location>
</feature>
<accession>A0A482VM28</accession>
<reference evidence="2 3" key="1">
    <citation type="submission" date="2017-03" db="EMBL/GenBank/DDBJ databases">
        <title>Genome of the blue death feigning beetle - Asbolus verrucosus.</title>
        <authorList>
            <person name="Rider S.D."/>
        </authorList>
    </citation>
    <scope>NUCLEOTIDE SEQUENCE [LARGE SCALE GENOMIC DNA]</scope>
    <source>
        <strain evidence="2">Butters</strain>
        <tissue evidence="2">Head and leg muscle</tissue>
    </source>
</reference>
<evidence type="ECO:0000313" key="2">
    <source>
        <dbReference type="EMBL" id="RZC33733.1"/>
    </source>
</evidence>
<evidence type="ECO:0000313" key="3">
    <source>
        <dbReference type="Proteomes" id="UP000292052"/>
    </source>
</evidence>
<dbReference type="EMBL" id="QDEB01086357">
    <property type="protein sequence ID" value="RZC33733.1"/>
    <property type="molecule type" value="Genomic_DNA"/>
</dbReference>
<sequence length="345" mass="37362">MYIKLVCFVLLPMVALTSVQAKMYATIKTLWWYVPLKYPNRSYQLQNCHTSLVKPAVVPKPPCLACGGGCGGMIDLSHDQKLTLSHKQHLCFGGAANDVILTTAAARPIVIDEVVRTATNPADYVPADPVSLSVAYKLAQESCNRNEDKLAFGFRSLPKEVPLYTMKKINNIPEEDLFSLNGQIVELKKIKCDHEKSVDEEATDALLALADEEALIGEDDKVAPGQFKKITLGEIGYGPAKIKSASFVNVPGTPEALLEDIKNCDDGFKPGSVVIKQVPKNEPVSLPEPLPEPCPGEDEPFIPPPPAIPPGALFTSPYTYLSSSSSSASANKYSQSVFLQKVGCN</sequence>
<proteinExistence type="predicted"/>
<organism evidence="2 3">
    <name type="scientific">Asbolus verrucosus</name>
    <name type="common">Desert ironclad beetle</name>
    <dbReference type="NCBI Taxonomy" id="1661398"/>
    <lineage>
        <taxon>Eukaryota</taxon>
        <taxon>Metazoa</taxon>
        <taxon>Ecdysozoa</taxon>
        <taxon>Arthropoda</taxon>
        <taxon>Hexapoda</taxon>
        <taxon>Insecta</taxon>
        <taxon>Pterygota</taxon>
        <taxon>Neoptera</taxon>
        <taxon>Endopterygota</taxon>
        <taxon>Coleoptera</taxon>
        <taxon>Polyphaga</taxon>
        <taxon>Cucujiformia</taxon>
        <taxon>Tenebrionidae</taxon>
        <taxon>Pimeliinae</taxon>
        <taxon>Asbolus</taxon>
    </lineage>
</organism>
<gene>
    <name evidence="2" type="ORF">BDFB_008095</name>
</gene>
<protein>
    <submittedName>
        <fullName evidence="2">Uncharacterized protein</fullName>
    </submittedName>
</protein>
<feature type="chain" id="PRO_5019751667" evidence="1">
    <location>
        <begin position="22"/>
        <end position="345"/>
    </location>
</feature>
<dbReference type="Proteomes" id="UP000292052">
    <property type="component" value="Unassembled WGS sequence"/>
</dbReference>
<dbReference type="STRING" id="1661398.A0A482VM28"/>
<dbReference type="OrthoDB" id="6612717at2759"/>
<dbReference type="AlphaFoldDB" id="A0A482VM28"/>
<name>A0A482VM28_ASBVE</name>
<comment type="caution">
    <text evidence="2">The sequence shown here is derived from an EMBL/GenBank/DDBJ whole genome shotgun (WGS) entry which is preliminary data.</text>
</comment>